<dbReference type="InterPro" id="IPR045034">
    <property type="entry name" value="O-acyltransferase_WSD1-like"/>
</dbReference>
<dbReference type="SUPFAM" id="SSF52777">
    <property type="entry name" value="CoA-dependent acyltransferases"/>
    <property type="match status" value="1"/>
</dbReference>
<keyword evidence="5" id="KW-0444">Lipid biosynthesis</keyword>
<dbReference type="InterPro" id="IPR023213">
    <property type="entry name" value="CAT-like_dom_sf"/>
</dbReference>
<dbReference type="Pfam" id="PF06974">
    <property type="entry name" value="WS_DGAT_C"/>
    <property type="match status" value="1"/>
</dbReference>
<evidence type="ECO:0000256" key="6">
    <source>
        <dbReference type="ARBA" id="ARBA00022679"/>
    </source>
</evidence>
<dbReference type="KEGG" id="rsb:RS694_17825"/>
<dbReference type="Proteomes" id="UP000186110">
    <property type="component" value="Chromosome"/>
</dbReference>
<dbReference type="EC" id="2.3.1.20" evidence="4"/>
<dbReference type="Pfam" id="PF03007">
    <property type="entry name" value="WS_DGAT_cat"/>
    <property type="match status" value="1"/>
</dbReference>
<dbReference type="GO" id="GO:0005886">
    <property type="term" value="C:plasma membrane"/>
    <property type="evidence" value="ECO:0007669"/>
    <property type="project" value="TreeGrafter"/>
</dbReference>
<evidence type="ECO:0000256" key="10">
    <source>
        <dbReference type="ARBA" id="ARBA00048109"/>
    </source>
</evidence>
<dbReference type="eggNOG" id="COG1020">
    <property type="taxonomic scope" value="Bacteria"/>
</dbReference>
<dbReference type="InterPro" id="IPR004255">
    <property type="entry name" value="O-acyltransferase_WSD1_N"/>
</dbReference>
<evidence type="ECO:0000313" key="13">
    <source>
        <dbReference type="EMBL" id="APW44203.1"/>
    </source>
</evidence>
<evidence type="ECO:0000256" key="9">
    <source>
        <dbReference type="ARBA" id="ARBA00023315"/>
    </source>
</evidence>
<comment type="catalytic activity">
    <reaction evidence="10">
        <text>an acyl-CoA + a 1,2-diacyl-sn-glycerol = a triacyl-sn-glycerol + CoA</text>
        <dbReference type="Rhea" id="RHEA:10868"/>
        <dbReference type="ChEBI" id="CHEBI:17815"/>
        <dbReference type="ChEBI" id="CHEBI:57287"/>
        <dbReference type="ChEBI" id="CHEBI:58342"/>
        <dbReference type="ChEBI" id="CHEBI:64615"/>
        <dbReference type="EC" id="2.3.1.20"/>
    </reaction>
</comment>
<keyword evidence="6 13" id="KW-0808">Transferase</keyword>
<evidence type="ECO:0000256" key="2">
    <source>
        <dbReference type="ARBA" id="ARBA00005189"/>
    </source>
</evidence>
<dbReference type="Gene3D" id="3.30.559.10">
    <property type="entry name" value="Chloramphenicol acetyltransferase-like domain"/>
    <property type="match status" value="1"/>
</dbReference>
<evidence type="ECO:0000256" key="7">
    <source>
        <dbReference type="ARBA" id="ARBA00022798"/>
    </source>
</evidence>
<evidence type="ECO:0000313" key="14">
    <source>
        <dbReference type="Proteomes" id="UP000186110"/>
    </source>
</evidence>
<evidence type="ECO:0000256" key="5">
    <source>
        <dbReference type="ARBA" id="ARBA00022516"/>
    </source>
</evidence>
<keyword evidence="8" id="KW-0443">Lipid metabolism</keyword>
<dbReference type="GO" id="GO:0006071">
    <property type="term" value="P:glycerol metabolic process"/>
    <property type="evidence" value="ECO:0007669"/>
    <property type="project" value="UniProtKB-KW"/>
</dbReference>
<dbReference type="RefSeq" id="WP_029705305.1">
    <property type="nucleotide sequence ID" value="NZ_CP019239.1"/>
</dbReference>
<dbReference type="NCBIfam" id="TIGR02946">
    <property type="entry name" value="acyl_WS_DGAT"/>
    <property type="match status" value="1"/>
</dbReference>
<reference evidence="13 14" key="1">
    <citation type="submission" date="2017-01" db="EMBL/GenBank/DDBJ databases">
        <authorList>
            <person name="Mah S.A."/>
            <person name="Swanson W.J."/>
            <person name="Moy G.W."/>
            <person name="Vacquier V.D."/>
        </authorList>
    </citation>
    <scope>NUCLEOTIDE SEQUENCE [LARGE SCALE GENOMIC DNA]</scope>
    <source>
        <strain evidence="13 14">DSM 22694</strain>
    </source>
</reference>
<dbReference type="UniPathway" id="UPA00282"/>
<evidence type="ECO:0000256" key="8">
    <source>
        <dbReference type="ARBA" id="ARBA00023098"/>
    </source>
</evidence>
<protein>
    <recommendedName>
        <fullName evidence="4">diacylglycerol O-acyltransferase</fullName>
        <ecNumber evidence="4">2.3.1.20</ecNumber>
    </recommendedName>
</protein>
<dbReference type="InterPro" id="IPR009721">
    <property type="entry name" value="O-acyltransferase_WSD1_C"/>
</dbReference>
<evidence type="ECO:0000256" key="4">
    <source>
        <dbReference type="ARBA" id="ARBA00013244"/>
    </source>
</evidence>
<evidence type="ECO:0000256" key="1">
    <source>
        <dbReference type="ARBA" id="ARBA00004771"/>
    </source>
</evidence>
<proteinExistence type="inferred from homology"/>
<dbReference type="InterPro" id="IPR014292">
    <property type="entry name" value="Acyl_transf_WS/DGAT"/>
</dbReference>
<comment type="pathway">
    <text evidence="2">Lipid metabolism.</text>
</comment>
<keyword evidence="14" id="KW-1185">Reference proteome</keyword>
<evidence type="ECO:0000259" key="12">
    <source>
        <dbReference type="Pfam" id="PF06974"/>
    </source>
</evidence>
<evidence type="ECO:0000256" key="3">
    <source>
        <dbReference type="ARBA" id="ARBA00009587"/>
    </source>
</evidence>
<comment type="similarity">
    <text evidence="3">Belongs to the long-chain O-acyltransferase family.</text>
</comment>
<comment type="pathway">
    <text evidence="1">Glycerolipid metabolism; triacylglycerol biosynthesis.</text>
</comment>
<gene>
    <name evidence="13" type="ORF">RS694_17825</name>
</gene>
<evidence type="ECO:0000259" key="11">
    <source>
        <dbReference type="Pfam" id="PF03007"/>
    </source>
</evidence>
<dbReference type="EMBL" id="CP019239">
    <property type="protein sequence ID" value="APW44203.1"/>
    <property type="molecule type" value="Genomic_DNA"/>
</dbReference>
<dbReference type="STRING" id="1484693.RS694_17825"/>
<keyword evidence="7" id="KW-0319">Glycerol metabolism</keyword>
<name>A0A1P8KDU1_9BURK</name>
<dbReference type="PANTHER" id="PTHR31650">
    <property type="entry name" value="O-ACYLTRANSFERASE (WSD1-LIKE) FAMILY PROTEIN"/>
    <property type="match status" value="1"/>
</dbReference>
<dbReference type="PANTHER" id="PTHR31650:SF1">
    <property type="entry name" value="WAX ESTER SYNTHASE_DIACYLGLYCEROL ACYLTRANSFERASE 4-RELATED"/>
    <property type="match status" value="1"/>
</dbReference>
<dbReference type="GO" id="GO:0019432">
    <property type="term" value="P:triglyceride biosynthetic process"/>
    <property type="evidence" value="ECO:0007669"/>
    <property type="project" value="UniProtKB-UniPathway"/>
</dbReference>
<dbReference type="GO" id="GO:0004144">
    <property type="term" value="F:diacylglycerol O-acyltransferase activity"/>
    <property type="evidence" value="ECO:0007669"/>
    <property type="project" value="UniProtKB-EC"/>
</dbReference>
<keyword evidence="9 13" id="KW-0012">Acyltransferase</keyword>
<feature type="domain" description="O-acyltransferase WSD1-like N-terminal" evidence="11">
    <location>
        <begin position="62"/>
        <end position="340"/>
    </location>
</feature>
<dbReference type="AlphaFoldDB" id="A0A1P8KDU1"/>
<feature type="domain" description="O-acyltransferase WSD1 C-terminal" evidence="12">
    <location>
        <begin position="383"/>
        <end position="524"/>
    </location>
</feature>
<sequence length="535" mass="57807">MVTRVIAKKAVQKARQRVAATVAPVAPAARTATRTARKAAKVVQKNVTDAVVGTLGLHGERMSKVDTAWLRMDSASNLMMIVGVWVIQPGIRYEDLAQRLEERLLKYPRFVQCAVEDAAGATWVNDPNFDMGHHLVTETLPKKPAGHEQEALQDRLAALCMEPLDPNRPLWQIHLVQNYKGGSAMMVRIHHCIADGIALISVTQSLVDGGAPPPERAPRPARREGWEGAEDWLYSALYKPMTRASVKAMELASGSALRSMDMMLNPQAGMEKGLEGSLDMAKLAYQAVSDLTALALMPDDSPTRLKGIPGNTKRVAWCAPIPLAEVKAVGKALNCSVNDVLLSCVAGAIGEYLKDHGDSVKGVEIRAMVPVNLRPMDKAYKLGNQFGLAPLVLPIGMENPIERIYEVRTRMHGLKGSMQPLLAFGMLAVAGLLVRPAQDALLNLFSKKTTAVMTNVPGPATKLKICGSTIEETLFWVPQSGTVGLGVSILSYGGGVQFGVVSDATLCPDPQAIIDQFEPEFAKLAMVTLMLPWGE</sequence>
<accession>A0A1P8KDU1</accession>
<organism evidence="13 14">
    <name type="scientific">Rhodoferax saidenbachensis</name>
    <dbReference type="NCBI Taxonomy" id="1484693"/>
    <lineage>
        <taxon>Bacteria</taxon>
        <taxon>Pseudomonadati</taxon>
        <taxon>Pseudomonadota</taxon>
        <taxon>Betaproteobacteria</taxon>
        <taxon>Burkholderiales</taxon>
        <taxon>Comamonadaceae</taxon>
        <taxon>Rhodoferax</taxon>
    </lineage>
</organism>